<evidence type="ECO:0000256" key="1">
    <source>
        <dbReference type="ARBA" id="ARBA00001948"/>
    </source>
</evidence>
<evidence type="ECO:0000256" key="4">
    <source>
        <dbReference type="ARBA" id="ARBA00022723"/>
    </source>
</evidence>
<dbReference type="Proteomes" id="UP001595999">
    <property type="component" value="Unassembled WGS sequence"/>
</dbReference>
<comment type="subunit">
    <text evidence="6">Heterotrimer of UreA (gamma), UreB (beta) and UreC (alpha) subunits. Three heterotrimers associate to form the active enzyme.</text>
</comment>
<dbReference type="PANTHER" id="PTHR43440:SF1">
    <property type="entry name" value="UREASE"/>
    <property type="match status" value="1"/>
</dbReference>
<protein>
    <recommendedName>
        <fullName evidence="6">Urease subunit alpha</fullName>
        <ecNumber evidence="6">3.5.1.5</ecNumber>
    </recommendedName>
    <alternativeName>
        <fullName evidence="6">Urea amidohydrolase subunit alpha</fullName>
    </alternativeName>
</protein>
<evidence type="ECO:0000256" key="7">
    <source>
        <dbReference type="PROSITE-ProRule" id="PRU00700"/>
    </source>
</evidence>
<comment type="catalytic activity">
    <reaction evidence="6">
        <text>urea + 2 H2O + H(+) = hydrogencarbonate + 2 NH4(+)</text>
        <dbReference type="Rhea" id="RHEA:20557"/>
        <dbReference type="ChEBI" id="CHEBI:15377"/>
        <dbReference type="ChEBI" id="CHEBI:15378"/>
        <dbReference type="ChEBI" id="CHEBI:16199"/>
        <dbReference type="ChEBI" id="CHEBI:17544"/>
        <dbReference type="ChEBI" id="CHEBI:28938"/>
        <dbReference type="EC" id="3.5.1.5"/>
    </reaction>
</comment>
<comment type="caution">
    <text evidence="10">The sequence shown here is derived from an EMBL/GenBank/DDBJ whole genome shotgun (WGS) entry which is preliminary data.</text>
</comment>
<evidence type="ECO:0000256" key="3">
    <source>
        <dbReference type="ARBA" id="ARBA00022596"/>
    </source>
</evidence>
<name>A0ABV8ZXI2_9NEIS</name>
<dbReference type="Pfam" id="PF00449">
    <property type="entry name" value="Urease_alpha"/>
    <property type="match status" value="1"/>
</dbReference>
<comment type="caution">
    <text evidence="6 7">Lacks conserved residue(s) required for the propagation of feature annotation.</text>
</comment>
<dbReference type="InterPro" id="IPR050112">
    <property type="entry name" value="Urease_alpha_subunit"/>
</dbReference>
<dbReference type="InterPro" id="IPR006680">
    <property type="entry name" value="Amidohydro-rel"/>
</dbReference>
<feature type="binding site" evidence="6 7">
    <location>
        <position position="222"/>
    </location>
    <ligand>
        <name>substrate</name>
    </ligand>
</feature>
<keyword evidence="11" id="KW-1185">Reference proteome</keyword>
<evidence type="ECO:0000259" key="9">
    <source>
        <dbReference type="PROSITE" id="PS51368"/>
    </source>
</evidence>
<comment type="subcellular location">
    <subcellularLocation>
        <location evidence="6 7">Cytoplasm</location>
    </subcellularLocation>
</comment>
<accession>A0ABV8ZXI2</accession>
<dbReference type="InterPro" id="IPR011059">
    <property type="entry name" value="Metal-dep_hydrolase_composite"/>
</dbReference>
<dbReference type="EC" id="3.5.1.5" evidence="6"/>
<evidence type="ECO:0000256" key="5">
    <source>
        <dbReference type="ARBA" id="ARBA00022801"/>
    </source>
</evidence>
<dbReference type="HAMAP" id="MF_01953">
    <property type="entry name" value="Urease_alpha"/>
    <property type="match status" value="1"/>
</dbReference>
<evidence type="ECO:0000313" key="11">
    <source>
        <dbReference type="Proteomes" id="UP001595999"/>
    </source>
</evidence>
<dbReference type="NCBIfam" id="NF009686">
    <property type="entry name" value="PRK13207.1"/>
    <property type="match status" value="1"/>
</dbReference>
<comment type="similarity">
    <text evidence="6 8">Belongs to the metallo-dependent hydrolases superfamily. Urease alpha subunit family.</text>
</comment>
<organism evidence="10 11">
    <name type="scientific">Chromobacterium aquaticum</name>
    <dbReference type="NCBI Taxonomy" id="467180"/>
    <lineage>
        <taxon>Bacteria</taxon>
        <taxon>Pseudomonadati</taxon>
        <taxon>Pseudomonadota</taxon>
        <taxon>Betaproteobacteria</taxon>
        <taxon>Neisseriales</taxon>
        <taxon>Chromobacteriaceae</taxon>
        <taxon>Chromobacterium</taxon>
    </lineage>
</organism>
<keyword evidence="5 6" id="KW-0378">Hydrolase</keyword>
<dbReference type="RefSeq" id="WP_231462394.1">
    <property type="nucleotide sequence ID" value="NZ_JAJOHW010000070.1"/>
</dbReference>
<dbReference type="PRINTS" id="PR01752">
    <property type="entry name" value="UREASE"/>
</dbReference>
<comment type="pathway">
    <text evidence="2 6">Nitrogen metabolism; urea degradation; CO(2) and NH(3) from urea (urease route): step 1/1.</text>
</comment>
<dbReference type="PROSITE" id="PS51368">
    <property type="entry name" value="UREASE_3"/>
    <property type="match status" value="1"/>
</dbReference>
<feature type="domain" description="Urease" evidence="9">
    <location>
        <begin position="132"/>
        <end position="561"/>
    </location>
</feature>
<comment type="cofactor">
    <cofactor evidence="1">
        <name>Ni cation</name>
        <dbReference type="ChEBI" id="CHEBI:25516"/>
    </cofactor>
</comment>
<keyword evidence="6 7" id="KW-0963">Cytoplasm</keyword>
<keyword evidence="4" id="KW-0479">Metal-binding</keyword>
<dbReference type="Pfam" id="PF01979">
    <property type="entry name" value="Amidohydro_1"/>
    <property type="match status" value="1"/>
</dbReference>
<dbReference type="InterPro" id="IPR011612">
    <property type="entry name" value="Urease_alpha_N_dom"/>
</dbReference>
<dbReference type="SUPFAM" id="SSF51338">
    <property type="entry name" value="Composite domain of metallo-dependent hydrolases"/>
    <property type="match status" value="1"/>
</dbReference>
<sequence length="561" mass="58784">MSTFDNKSVVLTRKDYVQHYGPSTGDRIRLADSNLLIEVEKDYAVYGEEVTVGYAGTPSDSSENSPDLVLANAVILDAVSGVVKADIGIKNGYIIGIGKAGNPHFQSGVNPQLVIGSDTQVIQAAGMIVTAGAVDCYAPSLNPDSAAAALCSGVTTLAGSGLGTVAGGMASTSNLGAGQLAHGLRLLDGLPLNFMLIGKTTEEKGNRSETLLQDGAAGLMLHEQWKSTPASIDTALEVADKHDVPCWLQSDSLSRYGYIDKTLAVIKNRATLLVRGSGHGGGHVDNLRAATFAKMFPVSIASSLAYSTDSLVEQADSVRLANGLQGEKFDSLLEQLTAKNIVAAEQYMHDIGALPIIASGNGSPGRIGELARRSWQLAHVMKQQRGPLPEEVGENDNVRVKRYLAKSTINPARALGIAGQVGSIEVGKRADLVLWDPAFFGVRPSTVLVGGHIAASHQGDVAAAVANGQPMLCSPAARGRALTFLSQAAVEAGYVARLGLVNQLVSVSDTRKITRKNMVLNVAVPEKVEVDPGTLAVTVDGVLADSKPQTALPMSRLYNLF</sequence>
<dbReference type="SUPFAM" id="SSF51556">
    <property type="entry name" value="Metallo-dependent hydrolases"/>
    <property type="match status" value="1"/>
</dbReference>
<evidence type="ECO:0000256" key="6">
    <source>
        <dbReference type="HAMAP-Rule" id="MF_01953"/>
    </source>
</evidence>
<evidence type="ECO:0000256" key="2">
    <source>
        <dbReference type="ARBA" id="ARBA00004897"/>
    </source>
</evidence>
<dbReference type="EMBL" id="JBHSEK010000018">
    <property type="protein sequence ID" value="MFC4491897.1"/>
    <property type="molecule type" value="Genomic_DNA"/>
</dbReference>
<reference evidence="11" key="1">
    <citation type="journal article" date="2019" name="Int. J. Syst. Evol. Microbiol.">
        <title>The Global Catalogue of Microorganisms (GCM) 10K type strain sequencing project: providing services to taxonomists for standard genome sequencing and annotation.</title>
        <authorList>
            <consortium name="The Broad Institute Genomics Platform"/>
            <consortium name="The Broad Institute Genome Sequencing Center for Infectious Disease"/>
            <person name="Wu L."/>
            <person name="Ma J."/>
        </authorList>
    </citation>
    <scope>NUCLEOTIDE SEQUENCE [LARGE SCALE GENOMIC DNA]</scope>
    <source>
        <strain evidence="11">CGMCC 4.7608</strain>
    </source>
</reference>
<dbReference type="Gene3D" id="3.20.20.140">
    <property type="entry name" value="Metal-dependent hydrolases"/>
    <property type="match status" value="1"/>
</dbReference>
<evidence type="ECO:0000256" key="8">
    <source>
        <dbReference type="RuleBase" id="RU004158"/>
    </source>
</evidence>
<dbReference type="Gene3D" id="2.30.40.10">
    <property type="entry name" value="Urease, subunit C, domain 1"/>
    <property type="match status" value="1"/>
</dbReference>
<dbReference type="InterPro" id="IPR032466">
    <property type="entry name" value="Metal_Hydrolase"/>
</dbReference>
<dbReference type="InterPro" id="IPR017951">
    <property type="entry name" value="Urease_asu_c"/>
</dbReference>
<dbReference type="GO" id="GO:0009039">
    <property type="term" value="F:urease activity"/>
    <property type="evidence" value="ECO:0007669"/>
    <property type="project" value="UniProtKB-EC"/>
</dbReference>
<keyword evidence="3" id="KW-0533">Nickel</keyword>
<gene>
    <name evidence="6" type="primary">ureC</name>
    <name evidence="10" type="ORF">ACFO0R_19980</name>
</gene>
<evidence type="ECO:0000313" key="10">
    <source>
        <dbReference type="EMBL" id="MFC4491897.1"/>
    </source>
</evidence>
<dbReference type="InterPro" id="IPR005848">
    <property type="entry name" value="Urease_asu"/>
</dbReference>
<dbReference type="PANTHER" id="PTHR43440">
    <property type="entry name" value="UREASE"/>
    <property type="match status" value="1"/>
</dbReference>
<proteinExistence type="inferred from homology"/>